<evidence type="ECO:0000256" key="6">
    <source>
        <dbReference type="ARBA" id="ARBA00023274"/>
    </source>
</evidence>
<evidence type="ECO:0000256" key="5">
    <source>
        <dbReference type="ARBA" id="ARBA00022980"/>
    </source>
</evidence>
<sequence>MPPKKKKVAGLIKLQIQAGAANPAPPVGPALGQHGVNIMEFCKAYNAATESQRGNVIPVEITVYEDRSFDFKLKTPPAARLLLKAAGVQKGSAEPHRNKVATVTMDQVREIAKTKQEDLNANDIDQAAKIIAGTARSMGITVSD</sequence>
<evidence type="ECO:0000313" key="12">
    <source>
        <dbReference type="EMBL" id="AHH21717.1"/>
    </source>
</evidence>
<dbReference type="InterPro" id="IPR020783">
    <property type="entry name" value="Ribosomal_uL11_C"/>
</dbReference>
<dbReference type="SUPFAM" id="SSF46906">
    <property type="entry name" value="Ribosomal protein L11, C-terminal domain"/>
    <property type="match status" value="1"/>
</dbReference>
<reference evidence="12 13" key="1">
    <citation type="journal article" date="2014" name="Appl. Environ. Microbiol.">
        <title>Insights into the Microbial Degradation of Rubber and Gutta-Percha by Analysis of the Complete Genome of Nocardia nova SH22a.</title>
        <authorList>
            <person name="Luo Q."/>
            <person name="Hiessl S."/>
            <person name="Poehlein A."/>
            <person name="Daniel R."/>
            <person name="Steinbuchel A."/>
        </authorList>
    </citation>
    <scope>NUCLEOTIDE SEQUENCE [LARGE SCALE GENOMIC DNA]</scope>
    <source>
        <strain evidence="12">SH22a</strain>
    </source>
</reference>
<dbReference type="Pfam" id="PF03946">
    <property type="entry name" value="Ribosomal_L11_N"/>
    <property type="match status" value="1"/>
</dbReference>
<dbReference type="NCBIfam" id="TIGR01632">
    <property type="entry name" value="L11_bact"/>
    <property type="match status" value="1"/>
</dbReference>
<dbReference type="STRING" id="1415166.NONO_c69520"/>
<dbReference type="InterPro" id="IPR006519">
    <property type="entry name" value="Ribosomal_uL11_bac-typ"/>
</dbReference>
<keyword evidence="13" id="KW-1185">Reference proteome</keyword>
<dbReference type="GO" id="GO:0070180">
    <property type="term" value="F:large ribosomal subunit rRNA binding"/>
    <property type="evidence" value="ECO:0007669"/>
    <property type="project" value="UniProtKB-UniRule"/>
</dbReference>
<dbReference type="SMART" id="SM00649">
    <property type="entry name" value="RL11"/>
    <property type="match status" value="1"/>
</dbReference>
<dbReference type="FunFam" id="1.10.10.250:FF:000001">
    <property type="entry name" value="50S ribosomal protein L11"/>
    <property type="match status" value="1"/>
</dbReference>
<dbReference type="Gene3D" id="1.10.10.250">
    <property type="entry name" value="Ribosomal protein L11, C-terminal domain"/>
    <property type="match status" value="1"/>
</dbReference>
<dbReference type="Pfam" id="PF00298">
    <property type="entry name" value="Ribosomal_L11"/>
    <property type="match status" value="1"/>
</dbReference>
<dbReference type="GO" id="GO:0006412">
    <property type="term" value="P:translation"/>
    <property type="evidence" value="ECO:0007669"/>
    <property type="project" value="UniProtKB-UniRule"/>
</dbReference>
<protein>
    <recommendedName>
        <fullName evidence="7">Large ribosomal subunit protein uL11</fullName>
    </recommendedName>
</protein>
<keyword evidence="4 7" id="KW-0694">RNA-binding</keyword>
<evidence type="ECO:0000259" key="11">
    <source>
        <dbReference type="Pfam" id="PF03946"/>
    </source>
</evidence>
<evidence type="ECO:0000256" key="4">
    <source>
        <dbReference type="ARBA" id="ARBA00022884"/>
    </source>
</evidence>
<dbReference type="InterPro" id="IPR036796">
    <property type="entry name" value="Ribosomal_uL11_N_sf"/>
</dbReference>
<evidence type="ECO:0000259" key="10">
    <source>
        <dbReference type="Pfam" id="PF00298"/>
    </source>
</evidence>
<accession>W5TR31</accession>
<evidence type="ECO:0000256" key="9">
    <source>
        <dbReference type="RuleBase" id="RU003979"/>
    </source>
</evidence>
<feature type="domain" description="Large ribosomal subunit protein uL11 C-terminal" evidence="10">
    <location>
        <begin position="74"/>
        <end position="142"/>
    </location>
</feature>
<dbReference type="HOGENOM" id="CLU_074237_2_0_11"/>
<keyword evidence="3 7" id="KW-0699">rRNA-binding</keyword>
<organism evidence="12 13">
    <name type="scientific">Nocardia nova SH22a</name>
    <dbReference type="NCBI Taxonomy" id="1415166"/>
    <lineage>
        <taxon>Bacteria</taxon>
        <taxon>Bacillati</taxon>
        <taxon>Actinomycetota</taxon>
        <taxon>Actinomycetes</taxon>
        <taxon>Mycobacteriales</taxon>
        <taxon>Nocardiaceae</taxon>
        <taxon>Nocardia</taxon>
    </lineage>
</organism>
<dbReference type="PROSITE" id="PS00359">
    <property type="entry name" value="RIBOSOMAL_L11"/>
    <property type="match status" value="1"/>
</dbReference>
<keyword evidence="2 7" id="KW-0488">Methylation</keyword>
<keyword evidence="6 7" id="KW-0687">Ribonucleoprotein</keyword>
<evidence type="ECO:0000256" key="7">
    <source>
        <dbReference type="HAMAP-Rule" id="MF_00736"/>
    </source>
</evidence>
<dbReference type="InterPro" id="IPR036769">
    <property type="entry name" value="Ribosomal_uL11_C_sf"/>
</dbReference>
<feature type="domain" description="Large ribosomal subunit protein uL11 N-terminal" evidence="11">
    <location>
        <begin position="12"/>
        <end position="69"/>
    </location>
</feature>
<comment type="function">
    <text evidence="7 9">Forms part of the ribosomal stalk which helps the ribosome interact with GTP-bound translation factors.</text>
</comment>
<comment type="subunit">
    <text evidence="7">Part of the ribosomal stalk of the 50S ribosomal subunit. Interacts with L10 and the large rRNA to form the base of the stalk. L10 forms an elongated spine to which L12 dimers bind in a sequential fashion forming a multimeric L10(L12)X complex.</text>
</comment>
<dbReference type="CDD" id="cd00349">
    <property type="entry name" value="Ribosomal_L11"/>
    <property type="match status" value="1"/>
</dbReference>
<dbReference type="InterPro" id="IPR000911">
    <property type="entry name" value="Ribosomal_uL11"/>
</dbReference>
<dbReference type="eggNOG" id="COG0080">
    <property type="taxonomic scope" value="Bacteria"/>
</dbReference>
<dbReference type="PANTHER" id="PTHR11661:SF1">
    <property type="entry name" value="LARGE RIBOSOMAL SUBUNIT PROTEIN UL11M"/>
    <property type="match status" value="1"/>
</dbReference>
<proteinExistence type="inferred from homology"/>
<comment type="PTM">
    <text evidence="7 9">One or more lysine residues are methylated.</text>
</comment>
<keyword evidence="5 7" id="KW-0689">Ribosomal protein</keyword>
<evidence type="ECO:0000256" key="1">
    <source>
        <dbReference type="ARBA" id="ARBA00010537"/>
    </source>
</evidence>
<dbReference type="HAMAP" id="MF_00736">
    <property type="entry name" value="Ribosomal_uL11"/>
    <property type="match status" value="1"/>
</dbReference>
<dbReference type="InterPro" id="IPR020785">
    <property type="entry name" value="Ribosomal_uL11_CS"/>
</dbReference>
<dbReference type="Proteomes" id="UP000019150">
    <property type="component" value="Chromosome"/>
</dbReference>
<dbReference type="Gene3D" id="3.30.1550.10">
    <property type="entry name" value="Ribosomal protein L11/L12, N-terminal domain"/>
    <property type="match status" value="1"/>
</dbReference>
<dbReference type="GO" id="GO:0003735">
    <property type="term" value="F:structural constituent of ribosome"/>
    <property type="evidence" value="ECO:0007669"/>
    <property type="project" value="InterPro"/>
</dbReference>
<gene>
    <name evidence="7 12" type="primary">rplK</name>
    <name evidence="12" type="ORF">NONO_c69520</name>
</gene>
<evidence type="ECO:0000256" key="3">
    <source>
        <dbReference type="ARBA" id="ARBA00022730"/>
    </source>
</evidence>
<dbReference type="KEGG" id="nno:NONO_c69520"/>
<dbReference type="RefSeq" id="WP_025353009.1">
    <property type="nucleotide sequence ID" value="NZ_CP006850.1"/>
</dbReference>
<dbReference type="OrthoDB" id="9802408at2"/>
<evidence type="ECO:0000256" key="2">
    <source>
        <dbReference type="ARBA" id="ARBA00022481"/>
    </source>
</evidence>
<evidence type="ECO:0000313" key="13">
    <source>
        <dbReference type="Proteomes" id="UP000019150"/>
    </source>
</evidence>
<evidence type="ECO:0000256" key="8">
    <source>
        <dbReference type="RuleBase" id="RU003978"/>
    </source>
</evidence>
<name>W5TR31_9NOCA</name>
<dbReference type="SUPFAM" id="SSF54747">
    <property type="entry name" value="Ribosomal L11/L12e N-terminal domain"/>
    <property type="match status" value="1"/>
</dbReference>
<dbReference type="PANTHER" id="PTHR11661">
    <property type="entry name" value="60S RIBOSOMAL PROTEIN L12"/>
    <property type="match status" value="1"/>
</dbReference>
<dbReference type="GO" id="GO:0022625">
    <property type="term" value="C:cytosolic large ribosomal subunit"/>
    <property type="evidence" value="ECO:0007669"/>
    <property type="project" value="TreeGrafter"/>
</dbReference>
<comment type="similarity">
    <text evidence="1 7 8">Belongs to the universal ribosomal protein uL11 family.</text>
</comment>
<dbReference type="EMBL" id="CP006850">
    <property type="protein sequence ID" value="AHH21717.1"/>
    <property type="molecule type" value="Genomic_DNA"/>
</dbReference>
<dbReference type="FunFam" id="3.30.1550.10:FF:000001">
    <property type="entry name" value="50S ribosomal protein L11"/>
    <property type="match status" value="1"/>
</dbReference>
<dbReference type="AlphaFoldDB" id="W5TR31"/>
<dbReference type="PATRIC" id="fig|1415166.3.peg.7140"/>
<dbReference type="InterPro" id="IPR020784">
    <property type="entry name" value="Ribosomal_uL11_N"/>
</dbReference>